<keyword evidence="3" id="KW-1185">Reference proteome</keyword>
<name>A0AAV3QR45_LITER</name>
<proteinExistence type="predicted"/>
<comment type="caution">
    <text evidence="2">The sequence shown here is derived from an EMBL/GenBank/DDBJ whole genome shotgun (WGS) entry which is preliminary data.</text>
</comment>
<dbReference type="Proteomes" id="UP001454036">
    <property type="component" value="Unassembled WGS sequence"/>
</dbReference>
<accession>A0AAV3QR45</accession>
<reference evidence="2 3" key="1">
    <citation type="submission" date="2024-01" db="EMBL/GenBank/DDBJ databases">
        <title>The complete chloroplast genome sequence of Lithospermum erythrorhizon: insights into the phylogenetic relationship among Boraginaceae species and the maternal lineages of purple gromwells.</title>
        <authorList>
            <person name="Okada T."/>
            <person name="Watanabe K."/>
        </authorList>
    </citation>
    <scope>NUCLEOTIDE SEQUENCE [LARGE SCALE GENOMIC DNA]</scope>
</reference>
<gene>
    <name evidence="2" type="ORF">LIER_20879</name>
</gene>
<evidence type="ECO:0000313" key="3">
    <source>
        <dbReference type="Proteomes" id="UP001454036"/>
    </source>
</evidence>
<dbReference type="EMBL" id="BAABME010005395">
    <property type="protein sequence ID" value="GAA0165486.1"/>
    <property type="molecule type" value="Genomic_DNA"/>
</dbReference>
<protein>
    <submittedName>
        <fullName evidence="2">Uncharacterized protein</fullName>
    </submittedName>
</protein>
<feature type="region of interest" description="Disordered" evidence="1">
    <location>
        <begin position="1"/>
        <end position="93"/>
    </location>
</feature>
<organism evidence="2 3">
    <name type="scientific">Lithospermum erythrorhizon</name>
    <name type="common">Purple gromwell</name>
    <name type="synonym">Lithospermum officinale var. erythrorhizon</name>
    <dbReference type="NCBI Taxonomy" id="34254"/>
    <lineage>
        <taxon>Eukaryota</taxon>
        <taxon>Viridiplantae</taxon>
        <taxon>Streptophyta</taxon>
        <taxon>Embryophyta</taxon>
        <taxon>Tracheophyta</taxon>
        <taxon>Spermatophyta</taxon>
        <taxon>Magnoliopsida</taxon>
        <taxon>eudicotyledons</taxon>
        <taxon>Gunneridae</taxon>
        <taxon>Pentapetalae</taxon>
        <taxon>asterids</taxon>
        <taxon>lamiids</taxon>
        <taxon>Boraginales</taxon>
        <taxon>Boraginaceae</taxon>
        <taxon>Boraginoideae</taxon>
        <taxon>Lithospermeae</taxon>
        <taxon>Lithospermum</taxon>
    </lineage>
</organism>
<feature type="compositionally biased region" description="Low complexity" evidence="1">
    <location>
        <begin position="25"/>
        <end position="44"/>
    </location>
</feature>
<feature type="compositionally biased region" description="Polar residues" evidence="1">
    <location>
        <begin position="68"/>
        <end position="80"/>
    </location>
</feature>
<evidence type="ECO:0000313" key="2">
    <source>
        <dbReference type="EMBL" id="GAA0165486.1"/>
    </source>
</evidence>
<dbReference type="AlphaFoldDB" id="A0AAV3QR45"/>
<sequence>MADLSLRPSSTAELPPRPSTSSNQPPYSSPTVVEPSPSSFSPPDVGLPREAHSSSLPTKRPSEGGVSQGKQKQVRVNSKLTDPPKEGIPPSQFPKYDPLMAAAFFTPEFLALPYTLPGGLCKGYSHSFDPLEVYGDICRHLIQMANTGFELARRADNLEEENKGLKTRLLLRKLLRSRGELAESQRINVLLNTKQKRLAEDYLGLRKRHEKLSGYGDTAVAEASRATQEVKRFEGEVKRLEDLVSQCPKELWAAVKNFKQSSEFQNALSSVVDHFKKSLEFLKTLGAIATYGVCSFIRKYKEKYPGLLSDYKEFQEGYNLSWFADLSLDAPSEDEEEEEAPPSRERSP</sequence>
<evidence type="ECO:0000256" key="1">
    <source>
        <dbReference type="SAM" id="MobiDB-lite"/>
    </source>
</evidence>